<evidence type="ECO:0000313" key="3">
    <source>
        <dbReference type="Proteomes" id="UP001153076"/>
    </source>
</evidence>
<dbReference type="InterPro" id="IPR044624">
    <property type="entry name" value="Mbb1-like"/>
</dbReference>
<dbReference type="GO" id="GO:0009507">
    <property type="term" value="C:chloroplast"/>
    <property type="evidence" value="ECO:0007669"/>
    <property type="project" value="TreeGrafter"/>
</dbReference>
<dbReference type="OrthoDB" id="541719at2759"/>
<sequence>MWVSYIGLQAWGILEQRAGNLSAARRLLRSSLSVNSQSYVTWMTWASMEEELGNSVRAEEIRNLYFVQRTEVVDDVPWVTGFLDIIDPALDRIKRLLHLEQDSFKKHDSTKNAEEAKDEEDESVQSGSGFDLDAFIKEKLSLDPSKLDDQMEKSLSSIADSKDRRKSWRSGRRF</sequence>
<organism evidence="2 3">
    <name type="scientific">Carnegiea gigantea</name>
    <dbReference type="NCBI Taxonomy" id="171969"/>
    <lineage>
        <taxon>Eukaryota</taxon>
        <taxon>Viridiplantae</taxon>
        <taxon>Streptophyta</taxon>
        <taxon>Embryophyta</taxon>
        <taxon>Tracheophyta</taxon>
        <taxon>Spermatophyta</taxon>
        <taxon>Magnoliopsida</taxon>
        <taxon>eudicotyledons</taxon>
        <taxon>Gunneridae</taxon>
        <taxon>Pentapetalae</taxon>
        <taxon>Caryophyllales</taxon>
        <taxon>Cactineae</taxon>
        <taxon>Cactaceae</taxon>
        <taxon>Cactoideae</taxon>
        <taxon>Echinocereeae</taxon>
        <taxon>Carnegiea</taxon>
    </lineage>
</organism>
<reference evidence="2" key="1">
    <citation type="submission" date="2022-04" db="EMBL/GenBank/DDBJ databases">
        <title>Carnegiea gigantea Genome sequencing and assembly v2.</title>
        <authorList>
            <person name="Copetti D."/>
            <person name="Sanderson M.J."/>
            <person name="Burquez A."/>
            <person name="Wojciechowski M.F."/>
        </authorList>
    </citation>
    <scope>NUCLEOTIDE SEQUENCE</scope>
    <source>
        <strain evidence="2">SGP5-SGP5p</strain>
        <tissue evidence="2">Aerial part</tissue>
    </source>
</reference>
<dbReference type="GO" id="GO:0003727">
    <property type="term" value="F:single-stranded RNA binding"/>
    <property type="evidence" value="ECO:0007669"/>
    <property type="project" value="TreeGrafter"/>
</dbReference>
<dbReference type="PANTHER" id="PTHR44917:SF1">
    <property type="entry name" value="PROTEIN HIGH CHLOROPHYLL FLUORESCENT 107"/>
    <property type="match status" value="1"/>
</dbReference>
<feature type="region of interest" description="Disordered" evidence="1">
    <location>
        <begin position="107"/>
        <end position="130"/>
    </location>
</feature>
<protein>
    <recommendedName>
        <fullName evidence="4">Pre-mRNA splicing factor</fullName>
    </recommendedName>
</protein>
<name>A0A9Q1KJW4_9CARY</name>
<dbReference type="GO" id="GO:0003729">
    <property type="term" value="F:mRNA binding"/>
    <property type="evidence" value="ECO:0007669"/>
    <property type="project" value="InterPro"/>
</dbReference>
<dbReference type="EMBL" id="JAKOGI010000082">
    <property type="protein sequence ID" value="KAJ8444920.1"/>
    <property type="molecule type" value="Genomic_DNA"/>
</dbReference>
<dbReference type="GO" id="GO:0006417">
    <property type="term" value="P:regulation of translation"/>
    <property type="evidence" value="ECO:0007669"/>
    <property type="project" value="TreeGrafter"/>
</dbReference>
<dbReference type="GO" id="GO:0006397">
    <property type="term" value="P:mRNA processing"/>
    <property type="evidence" value="ECO:0007669"/>
    <property type="project" value="InterPro"/>
</dbReference>
<evidence type="ECO:0000256" key="1">
    <source>
        <dbReference type="SAM" id="MobiDB-lite"/>
    </source>
</evidence>
<gene>
    <name evidence="2" type="ORF">Cgig2_029114</name>
</gene>
<feature type="compositionally biased region" description="Basic residues" evidence="1">
    <location>
        <begin position="164"/>
        <end position="174"/>
    </location>
</feature>
<dbReference type="PANTHER" id="PTHR44917">
    <property type="entry name" value="PROTEIN HIGH CHLOROPHYLL FLUORESCENT 107"/>
    <property type="match status" value="1"/>
</dbReference>
<comment type="caution">
    <text evidence="2">The sequence shown here is derived from an EMBL/GenBank/DDBJ whole genome shotgun (WGS) entry which is preliminary data.</text>
</comment>
<accession>A0A9Q1KJW4</accession>
<dbReference type="Proteomes" id="UP001153076">
    <property type="component" value="Unassembled WGS sequence"/>
</dbReference>
<keyword evidence="3" id="KW-1185">Reference proteome</keyword>
<feature type="region of interest" description="Disordered" evidence="1">
    <location>
        <begin position="148"/>
        <end position="174"/>
    </location>
</feature>
<dbReference type="AlphaFoldDB" id="A0A9Q1KJW4"/>
<evidence type="ECO:0000313" key="2">
    <source>
        <dbReference type="EMBL" id="KAJ8444920.1"/>
    </source>
</evidence>
<proteinExistence type="predicted"/>
<evidence type="ECO:0008006" key="4">
    <source>
        <dbReference type="Google" id="ProtNLM"/>
    </source>
</evidence>